<dbReference type="OrthoDB" id="2139939at2759"/>
<protein>
    <recommendedName>
        <fullName evidence="4">RNA helicase HEL117</fullName>
    </recommendedName>
</protein>
<feature type="region of interest" description="Disordered" evidence="1">
    <location>
        <begin position="107"/>
        <end position="268"/>
    </location>
</feature>
<feature type="region of interest" description="Disordered" evidence="1">
    <location>
        <begin position="1"/>
        <end position="36"/>
    </location>
</feature>
<dbReference type="AlphaFoldDB" id="A0A8K0L062"/>
<dbReference type="PANTHER" id="PTHR34117:SF1">
    <property type="entry name" value="STYLE CELL-CYCLE INHIBITOR 1"/>
    <property type="match status" value="1"/>
</dbReference>
<evidence type="ECO:0000256" key="1">
    <source>
        <dbReference type="SAM" id="MobiDB-lite"/>
    </source>
</evidence>
<keyword evidence="3" id="KW-1185">Reference proteome</keyword>
<feature type="compositionally biased region" description="Basic and acidic residues" evidence="1">
    <location>
        <begin position="254"/>
        <end position="268"/>
    </location>
</feature>
<dbReference type="PANTHER" id="PTHR34117">
    <property type="entry name" value="STYLE CELL-CYCLE INHIBITOR 1"/>
    <property type="match status" value="1"/>
</dbReference>
<accession>A0A8K0L062</accession>
<feature type="compositionally biased region" description="Basic and acidic residues" evidence="1">
    <location>
        <begin position="107"/>
        <end position="130"/>
    </location>
</feature>
<dbReference type="Proteomes" id="UP000809789">
    <property type="component" value="Unassembled WGS sequence"/>
</dbReference>
<evidence type="ECO:0000313" key="3">
    <source>
        <dbReference type="Proteomes" id="UP000809789"/>
    </source>
</evidence>
<feature type="compositionally biased region" description="Basic and acidic residues" evidence="1">
    <location>
        <begin position="1"/>
        <end position="24"/>
    </location>
</feature>
<gene>
    <name evidence="2" type="ORF">KVT40_005577</name>
</gene>
<dbReference type="EMBL" id="JAESVG020000006">
    <property type="protein sequence ID" value="KAG8626632.1"/>
    <property type="molecule type" value="Genomic_DNA"/>
</dbReference>
<organism evidence="2 3">
    <name type="scientific">Elsinoe batatas</name>
    <dbReference type="NCBI Taxonomy" id="2601811"/>
    <lineage>
        <taxon>Eukaryota</taxon>
        <taxon>Fungi</taxon>
        <taxon>Dikarya</taxon>
        <taxon>Ascomycota</taxon>
        <taxon>Pezizomycotina</taxon>
        <taxon>Dothideomycetes</taxon>
        <taxon>Dothideomycetidae</taxon>
        <taxon>Myriangiales</taxon>
        <taxon>Elsinoaceae</taxon>
        <taxon>Elsinoe</taxon>
    </lineage>
</organism>
<evidence type="ECO:0008006" key="4">
    <source>
        <dbReference type="Google" id="ProtNLM"/>
    </source>
</evidence>
<proteinExistence type="predicted"/>
<name>A0A8K0L062_9PEZI</name>
<feature type="compositionally biased region" description="Basic and acidic residues" evidence="1">
    <location>
        <begin position="164"/>
        <end position="243"/>
    </location>
</feature>
<reference evidence="2" key="1">
    <citation type="submission" date="2021-07" db="EMBL/GenBank/DDBJ databases">
        <title>Elsinoe batatas strain:CRI-CJ2 Genome sequencing and assembly.</title>
        <authorList>
            <person name="Huang L."/>
        </authorList>
    </citation>
    <scope>NUCLEOTIDE SEQUENCE</scope>
    <source>
        <strain evidence="2">CRI-CJ2</strain>
    </source>
</reference>
<comment type="caution">
    <text evidence="2">The sequence shown here is derived from an EMBL/GenBank/DDBJ whole genome shotgun (WGS) entry which is preliminary data.</text>
</comment>
<dbReference type="InterPro" id="IPR044688">
    <property type="entry name" value="SCI-1-like"/>
</dbReference>
<feature type="compositionally biased region" description="Acidic residues" evidence="1">
    <location>
        <begin position="131"/>
        <end position="144"/>
    </location>
</feature>
<evidence type="ECO:0000313" key="2">
    <source>
        <dbReference type="EMBL" id="KAG8626632.1"/>
    </source>
</evidence>
<sequence>MVSSHSRENDKYHRERHRSTERSERHSHKRRKTEAYAAQLPYNARHLTKHDLTKYRALFGLYLDTQKQLSIDRLDEHEIKGRWKSFTGKWNRGELSEGYYEPAMKVRADGRASNRQAHEDREDKAPSRIDENEEGKDEDDEDDYGPATPKGEDRGAAQPTRQDLQYRDELNAEARESEREALRHERKVERKQQRERLDDIVPRAEPGTRERQLEKKREKSEANRSFRDGREAGAEEVGDRDLMGEDGMEGLKAQIREQERKKSERELRKEEVLRARAAEREERLTAHRAKEDKTMAMLREIAKQRFG</sequence>